<feature type="region of interest" description="Disordered" evidence="1">
    <location>
        <begin position="49"/>
        <end position="72"/>
    </location>
</feature>
<gene>
    <name evidence="2" type="ORF">PXEA_LOCUS11308</name>
</gene>
<dbReference type="Proteomes" id="UP000784294">
    <property type="component" value="Unassembled WGS sequence"/>
</dbReference>
<dbReference type="EMBL" id="CAAALY010034547">
    <property type="protein sequence ID" value="VEL17868.1"/>
    <property type="molecule type" value="Genomic_DNA"/>
</dbReference>
<protein>
    <submittedName>
        <fullName evidence="2">Uncharacterized protein</fullName>
    </submittedName>
</protein>
<comment type="caution">
    <text evidence="2">The sequence shown here is derived from an EMBL/GenBank/DDBJ whole genome shotgun (WGS) entry which is preliminary data.</text>
</comment>
<reference evidence="2" key="1">
    <citation type="submission" date="2018-11" db="EMBL/GenBank/DDBJ databases">
        <authorList>
            <consortium name="Pathogen Informatics"/>
        </authorList>
    </citation>
    <scope>NUCLEOTIDE SEQUENCE</scope>
</reference>
<feature type="compositionally biased region" description="Basic and acidic residues" evidence="1">
    <location>
        <begin position="52"/>
        <end position="72"/>
    </location>
</feature>
<sequence length="72" mass="8200">MPAPRIQTIMHTLPLADMDERGQMILPVTSHTLFHAAESIVHVEASSSIQAHNRDWPQRCLPTREGEEQDDR</sequence>
<evidence type="ECO:0000313" key="3">
    <source>
        <dbReference type="Proteomes" id="UP000784294"/>
    </source>
</evidence>
<dbReference type="AlphaFoldDB" id="A0A3S5BAP6"/>
<evidence type="ECO:0000313" key="2">
    <source>
        <dbReference type="EMBL" id="VEL17868.1"/>
    </source>
</evidence>
<organism evidence="2 3">
    <name type="scientific">Protopolystoma xenopodis</name>
    <dbReference type="NCBI Taxonomy" id="117903"/>
    <lineage>
        <taxon>Eukaryota</taxon>
        <taxon>Metazoa</taxon>
        <taxon>Spiralia</taxon>
        <taxon>Lophotrochozoa</taxon>
        <taxon>Platyhelminthes</taxon>
        <taxon>Monogenea</taxon>
        <taxon>Polyopisthocotylea</taxon>
        <taxon>Polystomatidea</taxon>
        <taxon>Polystomatidae</taxon>
        <taxon>Protopolystoma</taxon>
    </lineage>
</organism>
<evidence type="ECO:0000256" key="1">
    <source>
        <dbReference type="SAM" id="MobiDB-lite"/>
    </source>
</evidence>
<name>A0A3S5BAP6_9PLAT</name>
<keyword evidence="3" id="KW-1185">Reference proteome</keyword>
<proteinExistence type="predicted"/>
<accession>A0A3S5BAP6</accession>